<accession>A0ABD5S6K4</accession>
<comment type="caution">
    <text evidence="3">The sequence shown here is derived from an EMBL/GenBank/DDBJ whole genome shotgun (WGS) entry which is preliminary data.</text>
</comment>
<comment type="similarity">
    <text evidence="1">Belongs to the universal stress protein A family.</text>
</comment>
<sequence>MPERILVAMDDSPLGRESLAYALDTFPDARITVVHVAYPEIDMLPANASEVYDADPDDLGEVGDETARAVFEAIRDLAGDRDLTVTYLLGETDRRLVEYAEAGEFDHVVMGTHGREGLSRVLIGSVAEAVVRKTDVPTTLVK</sequence>
<dbReference type="SUPFAM" id="SSF52402">
    <property type="entry name" value="Adenine nucleotide alpha hydrolases-like"/>
    <property type="match status" value="1"/>
</dbReference>
<gene>
    <name evidence="3" type="ORF">ACFQEU_01510</name>
</gene>
<dbReference type="Proteomes" id="UP001596442">
    <property type="component" value="Unassembled WGS sequence"/>
</dbReference>
<name>A0ABD5S6K4_9EURY</name>
<dbReference type="AlphaFoldDB" id="A0ABD5S6K4"/>
<reference evidence="3 4" key="1">
    <citation type="journal article" date="2019" name="Int. J. Syst. Evol. Microbiol.">
        <title>The Global Catalogue of Microorganisms (GCM) 10K type strain sequencing project: providing services to taxonomists for standard genome sequencing and annotation.</title>
        <authorList>
            <consortium name="The Broad Institute Genomics Platform"/>
            <consortium name="The Broad Institute Genome Sequencing Center for Infectious Disease"/>
            <person name="Wu L."/>
            <person name="Ma J."/>
        </authorList>
    </citation>
    <scope>NUCLEOTIDE SEQUENCE [LARGE SCALE GENOMIC DNA]</scope>
    <source>
        <strain evidence="3 4">CGMCC 1.3239</strain>
    </source>
</reference>
<dbReference type="RefSeq" id="WP_379778521.1">
    <property type="nucleotide sequence ID" value="NZ_JBHSWW010000008.1"/>
</dbReference>
<dbReference type="InterPro" id="IPR014729">
    <property type="entry name" value="Rossmann-like_a/b/a_fold"/>
</dbReference>
<dbReference type="InterPro" id="IPR006016">
    <property type="entry name" value="UspA"/>
</dbReference>
<evidence type="ECO:0000259" key="2">
    <source>
        <dbReference type="Pfam" id="PF00582"/>
    </source>
</evidence>
<organism evidence="3 4">
    <name type="scientific">Halorubrum tibetense</name>
    <dbReference type="NCBI Taxonomy" id="175631"/>
    <lineage>
        <taxon>Archaea</taxon>
        <taxon>Methanobacteriati</taxon>
        <taxon>Methanobacteriota</taxon>
        <taxon>Stenosarchaea group</taxon>
        <taxon>Halobacteria</taxon>
        <taxon>Halobacteriales</taxon>
        <taxon>Haloferacaceae</taxon>
        <taxon>Halorubrum</taxon>
    </lineage>
</organism>
<dbReference type="PANTHER" id="PTHR46268:SF24">
    <property type="entry name" value="UNIVERSAL STRESS PROTEIN"/>
    <property type="match status" value="1"/>
</dbReference>
<dbReference type="Pfam" id="PF00582">
    <property type="entry name" value="Usp"/>
    <property type="match status" value="1"/>
</dbReference>
<dbReference type="PANTHER" id="PTHR46268">
    <property type="entry name" value="STRESS RESPONSE PROTEIN NHAX"/>
    <property type="match status" value="1"/>
</dbReference>
<dbReference type="Gene3D" id="3.40.50.620">
    <property type="entry name" value="HUPs"/>
    <property type="match status" value="1"/>
</dbReference>
<dbReference type="InterPro" id="IPR006015">
    <property type="entry name" value="Universal_stress_UspA"/>
</dbReference>
<dbReference type="PRINTS" id="PR01438">
    <property type="entry name" value="UNVRSLSTRESS"/>
</dbReference>
<protein>
    <submittedName>
        <fullName evidence="3">Universal stress protein</fullName>
    </submittedName>
</protein>
<proteinExistence type="inferred from homology"/>
<evidence type="ECO:0000313" key="3">
    <source>
        <dbReference type="EMBL" id="MFC6752152.1"/>
    </source>
</evidence>
<evidence type="ECO:0000313" key="4">
    <source>
        <dbReference type="Proteomes" id="UP001596442"/>
    </source>
</evidence>
<feature type="domain" description="UspA" evidence="2">
    <location>
        <begin position="1"/>
        <end position="142"/>
    </location>
</feature>
<dbReference type="CDD" id="cd00293">
    <property type="entry name" value="USP-like"/>
    <property type="match status" value="1"/>
</dbReference>
<dbReference type="EMBL" id="JBHSWW010000008">
    <property type="protein sequence ID" value="MFC6752152.1"/>
    <property type="molecule type" value="Genomic_DNA"/>
</dbReference>
<evidence type="ECO:0000256" key="1">
    <source>
        <dbReference type="ARBA" id="ARBA00008791"/>
    </source>
</evidence>
<keyword evidence="4" id="KW-1185">Reference proteome</keyword>